<dbReference type="SUPFAM" id="SSF51735">
    <property type="entry name" value="NAD(P)-binding Rossmann-fold domains"/>
    <property type="match status" value="1"/>
</dbReference>
<evidence type="ECO:0000259" key="10">
    <source>
        <dbReference type="Pfam" id="PF00999"/>
    </source>
</evidence>
<keyword evidence="8 9" id="KW-0472">Membrane</keyword>
<evidence type="ECO:0000256" key="7">
    <source>
        <dbReference type="ARBA" id="ARBA00023065"/>
    </source>
</evidence>
<dbReference type="Pfam" id="PF02254">
    <property type="entry name" value="TrkA_N"/>
    <property type="match status" value="1"/>
</dbReference>
<dbReference type="GO" id="GO:0015297">
    <property type="term" value="F:antiporter activity"/>
    <property type="evidence" value="ECO:0007669"/>
    <property type="project" value="UniProtKB-KW"/>
</dbReference>
<evidence type="ECO:0000313" key="13">
    <source>
        <dbReference type="Proteomes" id="UP000179797"/>
    </source>
</evidence>
<reference evidence="12 13" key="1">
    <citation type="journal article" date="2012" name="Int. J. Syst. Evol. Microbiol.">
        <title>Flammeovirga pacifica sp. nov., isolated from deep-sea sediment.</title>
        <authorList>
            <person name="Xu H."/>
            <person name="Fu Y."/>
            <person name="Yang N."/>
            <person name="Ding Z."/>
            <person name="Lai Q."/>
            <person name="Zeng R."/>
        </authorList>
    </citation>
    <scope>NUCLEOTIDE SEQUENCE [LARGE SCALE GENOMIC DNA]</scope>
    <source>
        <strain evidence="13">DSM 24597 / LMG 26175 / WPAGA1</strain>
    </source>
</reference>
<name>A0A1S1YZX4_FLAPC</name>
<dbReference type="GO" id="GO:0006813">
    <property type="term" value="P:potassium ion transport"/>
    <property type="evidence" value="ECO:0007669"/>
    <property type="project" value="InterPro"/>
</dbReference>
<keyword evidence="13" id="KW-1185">Reference proteome</keyword>
<evidence type="ECO:0000313" key="12">
    <source>
        <dbReference type="EMBL" id="OHX66559.1"/>
    </source>
</evidence>
<feature type="transmembrane region" description="Helical" evidence="9">
    <location>
        <begin position="380"/>
        <end position="403"/>
    </location>
</feature>
<proteinExistence type="predicted"/>
<dbReference type="InterPro" id="IPR006153">
    <property type="entry name" value="Cation/H_exchanger_TM"/>
</dbReference>
<feature type="transmembrane region" description="Helical" evidence="9">
    <location>
        <begin position="154"/>
        <end position="174"/>
    </location>
</feature>
<organism evidence="12 13">
    <name type="scientific">Flammeovirga pacifica</name>
    <dbReference type="NCBI Taxonomy" id="915059"/>
    <lineage>
        <taxon>Bacteria</taxon>
        <taxon>Pseudomonadati</taxon>
        <taxon>Bacteroidota</taxon>
        <taxon>Cytophagia</taxon>
        <taxon>Cytophagales</taxon>
        <taxon>Flammeovirgaceae</taxon>
        <taxon>Flammeovirga</taxon>
    </lineage>
</organism>
<feature type="domain" description="Cation/H+ exchanger transmembrane" evidence="10">
    <location>
        <begin position="13"/>
        <end position="404"/>
    </location>
</feature>
<feature type="domain" description="RCK N-terminal" evidence="11">
    <location>
        <begin position="417"/>
        <end position="506"/>
    </location>
</feature>
<dbReference type="Gene3D" id="1.20.1530.20">
    <property type="match status" value="1"/>
</dbReference>
<dbReference type="Gene3D" id="3.40.50.720">
    <property type="entry name" value="NAD(P)-binding Rossmann-like Domain"/>
    <property type="match status" value="1"/>
</dbReference>
<feature type="transmembrane region" description="Helical" evidence="9">
    <location>
        <begin position="225"/>
        <end position="244"/>
    </location>
</feature>
<dbReference type="Proteomes" id="UP000179797">
    <property type="component" value="Unassembled WGS sequence"/>
</dbReference>
<feature type="transmembrane region" description="Helical" evidence="9">
    <location>
        <begin position="194"/>
        <end position="213"/>
    </location>
</feature>
<comment type="subcellular location">
    <subcellularLocation>
        <location evidence="1">Cell membrane</location>
        <topology evidence="1">Multi-pass membrane protein</topology>
    </subcellularLocation>
</comment>
<comment type="caution">
    <text evidence="12">The sequence shown here is derived from an EMBL/GenBank/DDBJ whole genome shotgun (WGS) entry which is preliminary data.</text>
</comment>
<accession>A0A1S1YZX4</accession>
<evidence type="ECO:0000256" key="9">
    <source>
        <dbReference type="SAM" id="Phobius"/>
    </source>
</evidence>
<keyword evidence="2" id="KW-0813">Transport</keyword>
<feature type="transmembrane region" description="Helical" evidence="9">
    <location>
        <begin position="61"/>
        <end position="81"/>
    </location>
</feature>
<feature type="transmembrane region" description="Helical" evidence="9">
    <location>
        <begin position="21"/>
        <end position="41"/>
    </location>
</feature>
<dbReference type="InterPro" id="IPR038770">
    <property type="entry name" value="Na+/solute_symporter_sf"/>
</dbReference>
<dbReference type="EMBL" id="JRYR02000001">
    <property type="protein sequence ID" value="OHX66559.1"/>
    <property type="molecule type" value="Genomic_DNA"/>
</dbReference>
<dbReference type="GO" id="GO:0005886">
    <property type="term" value="C:plasma membrane"/>
    <property type="evidence" value="ECO:0007669"/>
    <property type="project" value="UniProtKB-SubCell"/>
</dbReference>
<evidence type="ECO:0000256" key="2">
    <source>
        <dbReference type="ARBA" id="ARBA00022448"/>
    </source>
</evidence>
<feature type="transmembrane region" description="Helical" evidence="9">
    <location>
        <begin position="93"/>
        <end position="116"/>
    </location>
</feature>
<feature type="transmembrane region" description="Helical" evidence="9">
    <location>
        <begin position="250"/>
        <end position="267"/>
    </location>
</feature>
<evidence type="ECO:0000259" key="11">
    <source>
        <dbReference type="Pfam" id="PF02254"/>
    </source>
</evidence>
<keyword evidence="5 9" id="KW-0812">Transmembrane</keyword>
<evidence type="ECO:0000256" key="1">
    <source>
        <dbReference type="ARBA" id="ARBA00004651"/>
    </source>
</evidence>
<evidence type="ECO:0000256" key="6">
    <source>
        <dbReference type="ARBA" id="ARBA00022989"/>
    </source>
</evidence>
<dbReference type="OrthoDB" id="570124at2"/>
<dbReference type="Pfam" id="PF00999">
    <property type="entry name" value="Na_H_Exchanger"/>
    <property type="match status" value="1"/>
</dbReference>
<dbReference type="PANTHER" id="PTHR32507">
    <property type="entry name" value="NA(+)/H(+) ANTIPORTER 1"/>
    <property type="match status" value="1"/>
</dbReference>
<gene>
    <name evidence="12" type="ORF">NH26_09405</name>
</gene>
<evidence type="ECO:0000256" key="5">
    <source>
        <dbReference type="ARBA" id="ARBA00022692"/>
    </source>
</evidence>
<sequence length="610" mass="67501">MIELASLIGLGFFAQWLGWKIKVPAILPLILVGLIVGPFSTFFTLDGEKFIDGDKIFHGELLFDVVNLSVGLILFEGGLTLKLKETKNIGNVIWRLLIFGTIITLIGGAIATHYIMGFSYRIALLFGALIIVSGPTVVGPLLRNIKPNRKINTILKWEGILIDPIGALVAILIFDFILSGHSNELFTLFALKGFLFLTLSGLFTGGIAAFITVRMLKNKALLPDHLKNTVILGAVIGTFGFSDVLHEESGLLAVTIYGMIIGNSKIANLKSLMHFKEDVTLILISFLFVMLSSRMDINDLMALANGKSILLFIVIIYIIRPLVVLFSTIGTNLSWKERFFISYISPRGIVAAGVASLFTLKLTSGSAPITDIQVEEAKMLLPLTFMIIIGTVVIQGLTAKPLAKALNVLRKEPNGILFLGASEVGLFIAKILHRYKIPVLMSDTSEQNIKEAKRHGITTYEGSILSEGALEEVDFSKYGQLFSTTSNNEINILGNRTVSSELGMNKVFRLASKLEVETNALQKPQHLLFQGKYDFIGLTNLIRRKHIIKIVKSSQYYDKEESFQLLSTFDLPIFIIHSNRRVTPITDSLDEINEEDEIVYLEFKDVKKGS</sequence>
<protein>
    <submittedName>
        <fullName evidence="12">Sodium:proton exchanger</fullName>
    </submittedName>
</protein>
<evidence type="ECO:0000256" key="4">
    <source>
        <dbReference type="ARBA" id="ARBA00022475"/>
    </source>
</evidence>
<dbReference type="PANTHER" id="PTHR32507:SF0">
    <property type="entry name" value="NA(+)_H(+) ANTIPORTER 2-RELATED"/>
    <property type="match status" value="1"/>
</dbReference>
<dbReference type="InterPro" id="IPR003148">
    <property type="entry name" value="RCK_N"/>
</dbReference>
<keyword evidence="3" id="KW-0050">Antiport</keyword>
<dbReference type="InterPro" id="IPR036291">
    <property type="entry name" value="NAD(P)-bd_dom_sf"/>
</dbReference>
<evidence type="ECO:0000256" key="8">
    <source>
        <dbReference type="ARBA" id="ARBA00023136"/>
    </source>
</evidence>
<dbReference type="GO" id="GO:1902600">
    <property type="term" value="P:proton transmembrane transport"/>
    <property type="evidence" value="ECO:0007669"/>
    <property type="project" value="InterPro"/>
</dbReference>
<keyword evidence="6 9" id="KW-1133">Transmembrane helix</keyword>
<keyword evidence="7" id="KW-0406">Ion transport</keyword>
<feature type="transmembrane region" description="Helical" evidence="9">
    <location>
        <begin position="279"/>
        <end position="297"/>
    </location>
</feature>
<feature type="transmembrane region" description="Helical" evidence="9">
    <location>
        <begin position="309"/>
        <end position="328"/>
    </location>
</feature>
<keyword evidence="4" id="KW-1003">Cell membrane</keyword>
<dbReference type="AlphaFoldDB" id="A0A1S1YZX4"/>
<feature type="transmembrane region" description="Helical" evidence="9">
    <location>
        <begin position="122"/>
        <end position="142"/>
    </location>
</feature>
<dbReference type="STRING" id="915059.NH26_09405"/>
<evidence type="ECO:0000256" key="3">
    <source>
        <dbReference type="ARBA" id="ARBA00022449"/>
    </source>
</evidence>
<dbReference type="RefSeq" id="WP_044221397.1">
    <property type="nucleotide sequence ID" value="NZ_JRYR02000001.1"/>
</dbReference>